<dbReference type="InterPro" id="IPR016785">
    <property type="entry name" value="ComGD"/>
</dbReference>
<protein>
    <submittedName>
        <fullName evidence="1">Uncharacterized protein</fullName>
    </submittedName>
</protein>
<gene>
    <name evidence="1" type="ORF">CB4_01540</name>
</gene>
<sequence>MLIIVAILTCMLAITMPVVQYSVQRMQERQYIEQLTADLYWAASEARFRHSTITVGFASDSSGYTIRTAYGQPLKSAPLPVGFRLYHNFQGLMVYFNELGHISRAGTIRLINPEGKERKVVLYMASGRFQVDGGSG</sequence>
<evidence type="ECO:0000313" key="1">
    <source>
        <dbReference type="EMBL" id="BAU27366.1"/>
    </source>
</evidence>
<dbReference type="AlphaFoldDB" id="A0A0U5B6R5"/>
<proteinExistence type="predicted"/>
<dbReference type="KEGG" id="asoc:CB4_01540"/>
<dbReference type="InterPro" id="IPR045584">
    <property type="entry name" value="Pilin-like"/>
</dbReference>
<organism evidence="1 2">
    <name type="scientific">Aneurinibacillus soli</name>
    <dbReference type="NCBI Taxonomy" id="1500254"/>
    <lineage>
        <taxon>Bacteria</taxon>
        <taxon>Bacillati</taxon>
        <taxon>Bacillota</taxon>
        <taxon>Bacilli</taxon>
        <taxon>Bacillales</taxon>
        <taxon>Paenibacillaceae</taxon>
        <taxon>Aneurinibacillus group</taxon>
        <taxon>Aneurinibacillus</taxon>
    </lineage>
</organism>
<dbReference type="Proteomes" id="UP000217696">
    <property type="component" value="Chromosome"/>
</dbReference>
<accession>A0A0U5B6R5</accession>
<dbReference type="PIRSF" id="PIRSF021292">
    <property type="entry name" value="Competence_ComGD"/>
    <property type="match status" value="1"/>
</dbReference>
<dbReference type="GO" id="GO:0030420">
    <property type="term" value="P:establishment of competence for transformation"/>
    <property type="evidence" value="ECO:0007669"/>
    <property type="project" value="InterPro"/>
</dbReference>
<name>A0A0U5B6R5_9BACL</name>
<dbReference type="SUPFAM" id="SSF54523">
    <property type="entry name" value="Pili subunits"/>
    <property type="match status" value="1"/>
</dbReference>
<evidence type="ECO:0000313" key="2">
    <source>
        <dbReference type="Proteomes" id="UP000217696"/>
    </source>
</evidence>
<dbReference type="EMBL" id="AP017312">
    <property type="protein sequence ID" value="BAU27366.1"/>
    <property type="molecule type" value="Genomic_DNA"/>
</dbReference>
<keyword evidence="2" id="KW-1185">Reference proteome</keyword>
<reference evidence="1 2" key="1">
    <citation type="submission" date="2015-12" db="EMBL/GenBank/DDBJ databases">
        <title>Genome sequence of Aneurinibacillus soli.</title>
        <authorList>
            <person name="Lee J.S."/>
            <person name="Lee K.C."/>
            <person name="Kim K.K."/>
            <person name="Lee B.W."/>
        </authorList>
    </citation>
    <scope>NUCLEOTIDE SEQUENCE [LARGE SCALE GENOMIC DNA]</scope>
    <source>
        <strain evidence="1 2">CB4</strain>
    </source>
</reference>